<keyword evidence="1" id="KW-0175">Coiled coil</keyword>
<dbReference type="SMART" id="SM00471">
    <property type="entry name" value="HDc"/>
    <property type="match status" value="1"/>
</dbReference>
<dbReference type="EMBL" id="FPHH01000127">
    <property type="protein sequence ID" value="SFV69787.1"/>
    <property type="molecule type" value="Genomic_DNA"/>
</dbReference>
<evidence type="ECO:0000256" key="1">
    <source>
        <dbReference type="SAM" id="Coils"/>
    </source>
</evidence>
<dbReference type="InterPro" id="IPR003607">
    <property type="entry name" value="HD/PDEase_dom"/>
</dbReference>
<dbReference type="InterPro" id="IPR011006">
    <property type="entry name" value="CheY-like_superfamily"/>
</dbReference>
<dbReference type="SUPFAM" id="SSF109604">
    <property type="entry name" value="HD-domain/PDEase-like"/>
    <property type="match status" value="1"/>
</dbReference>
<dbReference type="SMART" id="SM00448">
    <property type="entry name" value="REC"/>
    <property type="match status" value="1"/>
</dbReference>
<proteinExistence type="predicted"/>
<sequence length="349" mass="40133">MKLNYDILIVDDVIENIQVAMNILQVDNYNFAFAKSGEDALAVLKDGEFDLVLLDIMMPKLDGIETFKIMKEDSKLKDIPVIFLTAKTDVDTIETAFKLGAVDYIIKPFHSEELLARVRTHLELYRARKLLELNNISLKKQIKETEKRIHTELELAQQELIDALMEVVESVSDETGKHVRRVAEISRLLASESPIFNKEDENLIYLTAPMHDIGKLFIPPEILHKPGKLTEEEFEIIKTHTTKAHKILKISNRKFLNAADIIALQHHEKYNGTGYPYGLKGEEIHPYGRVVAIADVLDALTHKRVYKPSWSIDEAFNYIKERRGTQFDPNLVDILIENKKEFKTILEEI</sequence>
<accession>A0A1W1CVN9</accession>
<reference evidence="4" key="1">
    <citation type="submission" date="2016-10" db="EMBL/GenBank/DDBJ databases">
        <authorList>
            <person name="de Groot N.N."/>
        </authorList>
    </citation>
    <scope>NUCLEOTIDE SEQUENCE</scope>
</reference>
<dbReference type="Gene3D" id="1.10.3210.10">
    <property type="entry name" value="Hypothetical protein af1432"/>
    <property type="match status" value="1"/>
</dbReference>
<dbReference type="PROSITE" id="PS51832">
    <property type="entry name" value="HD_GYP"/>
    <property type="match status" value="1"/>
</dbReference>
<dbReference type="PANTHER" id="PTHR45228">
    <property type="entry name" value="CYCLIC DI-GMP PHOSPHODIESTERASE TM_0186-RELATED"/>
    <property type="match status" value="1"/>
</dbReference>
<dbReference type="PANTHER" id="PTHR45228:SF1">
    <property type="entry name" value="CYCLIC DI-GMP PHOSPHODIESTERASE TM_0186"/>
    <property type="match status" value="1"/>
</dbReference>
<dbReference type="Gene3D" id="3.40.50.2300">
    <property type="match status" value="1"/>
</dbReference>
<name>A0A1W1CVN9_9ZZZZ</name>
<dbReference type="Pfam" id="PF00072">
    <property type="entry name" value="Response_reg"/>
    <property type="match status" value="1"/>
</dbReference>
<dbReference type="InterPro" id="IPR001789">
    <property type="entry name" value="Sig_transdc_resp-reg_receiver"/>
</dbReference>
<dbReference type="SUPFAM" id="SSF52172">
    <property type="entry name" value="CheY-like"/>
    <property type="match status" value="1"/>
</dbReference>
<dbReference type="AlphaFoldDB" id="A0A1W1CVN9"/>
<organism evidence="4">
    <name type="scientific">hydrothermal vent metagenome</name>
    <dbReference type="NCBI Taxonomy" id="652676"/>
    <lineage>
        <taxon>unclassified sequences</taxon>
        <taxon>metagenomes</taxon>
        <taxon>ecological metagenomes</taxon>
    </lineage>
</organism>
<dbReference type="InterPro" id="IPR037522">
    <property type="entry name" value="HD_GYP_dom"/>
</dbReference>
<gene>
    <name evidence="4" type="ORF">MNB_SM-5-735</name>
</gene>
<dbReference type="InterPro" id="IPR052020">
    <property type="entry name" value="Cyclic_di-GMP/3'3'-cGAMP_PDE"/>
</dbReference>
<feature type="domain" description="HD-GYP" evidence="3">
    <location>
        <begin position="153"/>
        <end position="349"/>
    </location>
</feature>
<dbReference type="Pfam" id="PF13487">
    <property type="entry name" value="HD_5"/>
    <property type="match status" value="1"/>
</dbReference>
<evidence type="ECO:0000259" key="2">
    <source>
        <dbReference type="PROSITE" id="PS50110"/>
    </source>
</evidence>
<feature type="domain" description="Response regulatory" evidence="2">
    <location>
        <begin position="6"/>
        <end position="122"/>
    </location>
</feature>
<dbReference type="PROSITE" id="PS50110">
    <property type="entry name" value="RESPONSE_REGULATORY"/>
    <property type="match status" value="1"/>
</dbReference>
<evidence type="ECO:0000313" key="4">
    <source>
        <dbReference type="EMBL" id="SFV69787.1"/>
    </source>
</evidence>
<feature type="coiled-coil region" evidence="1">
    <location>
        <begin position="128"/>
        <end position="159"/>
    </location>
</feature>
<evidence type="ECO:0000259" key="3">
    <source>
        <dbReference type="PROSITE" id="PS51832"/>
    </source>
</evidence>
<dbReference type="GO" id="GO:0000160">
    <property type="term" value="P:phosphorelay signal transduction system"/>
    <property type="evidence" value="ECO:0007669"/>
    <property type="project" value="InterPro"/>
</dbReference>
<dbReference type="CDD" id="cd00077">
    <property type="entry name" value="HDc"/>
    <property type="match status" value="1"/>
</dbReference>
<protein>
    <submittedName>
        <fullName evidence="4">Response regulator</fullName>
    </submittedName>
</protein>